<evidence type="ECO:0000313" key="2">
    <source>
        <dbReference type="Proteomes" id="UP000005237"/>
    </source>
</evidence>
<keyword evidence="2" id="KW-1185">Reference proteome</keyword>
<dbReference type="AlphaFoldDB" id="A0A8R1HMK2"/>
<proteinExistence type="predicted"/>
<dbReference type="Proteomes" id="UP000005237">
    <property type="component" value="Unassembled WGS sequence"/>
</dbReference>
<accession>A0A8R1HMK2</accession>
<evidence type="ECO:0000313" key="1">
    <source>
        <dbReference type="EnsemblMetazoa" id="CJA02626b.1"/>
    </source>
</evidence>
<organism evidence="1 2">
    <name type="scientific">Caenorhabditis japonica</name>
    <dbReference type="NCBI Taxonomy" id="281687"/>
    <lineage>
        <taxon>Eukaryota</taxon>
        <taxon>Metazoa</taxon>
        <taxon>Ecdysozoa</taxon>
        <taxon>Nematoda</taxon>
        <taxon>Chromadorea</taxon>
        <taxon>Rhabditida</taxon>
        <taxon>Rhabditina</taxon>
        <taxon>Rhabditomorpha</taxon>
        <taxon>Rhabditoidea</taxon>
        <taxon>Rhabditidae</taxon>
        <taxon>Peloderinae</taxon>
        <taxon>Caenorhabditis</taxon>
    </lineage>
</organism>
<reference evidence="1" key="2">
    <citation type="submission" date="2022-06" db="UniProtKB">
        <authorList>
            <consortium name="EnsemblMetazoa"/>
        </authorList>
    </citation>
    <scope>IDENTIFICATION</scope>
    <source>
        <strain evidence="1">DF5081</strain>
    </source>
</reference>
<protein>
    <submittedName>
        <fullName evidence="1">Uncharacterized protein</fullName>
    </submittedName>
</protein>
<sequence length="132" mass="15044">MVTFFYRRLYLAARPLFCAELIRRGDTDKRSALPITFRTALRVEPIIWHMNSQFGKPSHRRWTHISPNQLHKHDIDHILTNEKFVTDFSVAPSNTTGSNQCLLSGNLHFNTKIARNSKVGGAKPLLPSSFVA</sequence>
<name>A0A8R1HMK2_CAEJA</name>
<reference evidence="2" key="1">
    <citation type="submission" date="2010-08" db="EMBL/GenBank/DDBJ databases">
        <authorList>
            <consortium name="Caenorhabditis japonica Sequencing Consortium"/>
            <person name="Wilson R.K."/>
        </authorList>
    </citation>
    <scope>NUCLEOTIDE SEQUENCE [LARGE SCALE GENOMIC DNA]</scope>
    <source>
        <strain evidence="2">DF5081</strain>
    </source>
</reference>
<dbReference type="EnsemblMetazoa" id="CJA02626b.1">
    <property type="protein sequence ID" value="CJA02626b.1"/>
    <property type="gene ID" value="WBGene00121830"/>
</dbReference>